<evidence type="ECO:0000256" key="1">
    <source>
        <dbReference type="SAM" id="Phobius"/>
    </source>
</evidence>
<keyword evidence="1" id="KW-1133">Transmembrane helix</keyword>
<evidence type="ECO:0000313" key="2">
    <source>
        <dbReference type="EMBL" id="DAE25009.1"/>
    </source>
</evidence>
<organism evidence="2">
    <name type="scientific">Myoviridae sp. ct78050</name>
    <dbReference type="NCBI Taxonomy" id="2826617"/>
    <lineage>
        <taxon>Viruses</taxon>
        <taxon>Duplodnaviria</taxon>
        <taxon>Heunggongvirae</taxon>
        <taxon>Uroviricota</taxon>
        <taxon>Caudoviricetes</taxon>
    </lineage>
</organism>
<proteinExistence type="predicted"/>
<keyword evidence="1" id="KW-0472">Membrane</keyword>
<dbReference type="EMBL" id="BK015791">
    <property type="protein sequence ID" value="DAE25009.1"/>
    <property type="molecule type" value="Genomic_DNA"/>
</dbReference>
<name>A0A8S5R1Q1_9CAUD</name>
<protein>
    <submittedName>
        <fullName evidence="2">Uncharacterized protein</fullName>
    </submittedName>
</protein>
<accession>A0A8S5R1Q1</accession>
<sequence length="131" mass="15239">MMEQLLKAILAIACAFVGLYVIPILTKSLRMHDSNKGMYRPQSVKTILFDRNEVLFVYVYDLRNEKLLAYGCMGWEDQNSRDYEFSIYAYPGLEKLSFDEAVAKSRNNENVEIYMNVDKNIKIVIIPEPKN</sequence>
<keyword evidence="1" id="KW-0812">Transmembrane</keyword>
<reference evidence="2" key="1">
    <citation type="journal article" date="2021" name="Proc. Natl. Acad. Sci. U.S.A.">
        <title>A Catalog of Tens of Thousands of Viruses from Human Metagenomes Reveals Hidden Associations with Chronic Diseases.</title>
        <authorList>
            <person name="Tisza M.J."/>
            <person name="Buck C.B."/>
        </authorList>
    </citation>
    <scope>NUCLEOTIDE SEQUENCE</scope>
    <source>
        <strain evidence="2">Ct78050</strain>
    </source>
</reference>
<feature type="transmembrane region" description="Helical" evidence="1">
    <location>
        <begin position="6"/>
        <end position="26"/>
    </location>
</feature>